<proteinExistence type="inferred from homology"/>
<dbReference type="PROSITE" id="PS00166">
    <property type="entry name" value="ENOYL_COA_HYDRATASE"/>
    <property type="match status" value="1"/>
</dbReference>
<dbReference type="SUPFAM" id="SSF48179">
    <property type="entry name" value="6-phosphogluconate dehydrogenase C-terminal domain-like"/>
    <property type="match status" value="2"/>
</dbReference>
<dbReference type="Gene3D" id="3.40.50.720">
    <property type="entry name" value="NAD(P)-binding Rossmann-like Domain"/>
    <property type="match status" value="1"/>
</dbReference>
<evidence type="ECO:0000256" key="9">
    <source>
        <dbReference type="ARBA" id="ARBA00023140"/>
    </source>
</evidence>
<evidence type="ECO:0000256" key="13">
    <source>
        <dbReference type="ARBA" id="ARBA00049556"/>
    </source>
</evidence>
<evidence type="ECO:0000256" key="11">
    <source>
        <dbReference type="ARBA" id="ARBA00023239"/>
    </source>
</evidence>
<dbReference type="Gene3D" id="3.90.226.10">
    <property type="entry name" value="2-enoyl-CoA Hydratase, Chain A, domain 1"/>
    <property type="match status" value="1"/>
</dbReference>
<comment type="similarity">
    <text evidence="3">In the N-terminal section; belongs to the enoyl-CoA hydratase/isomerase family.</text>
</comment>
<dbReference type="FunFam" id="1.10.1040.50:FF:000006">
    <property type="entry name" value="Peroxisomal bifunctional enzyme"/>
    <property type="match status" value="1"/>
</dbReference>
<keyword evidence="6" id="KW-0560">Oxidoreductase</keyword>
<dbReference type="Proteomes" id="UP000193427">
    <property type="component" value="Chromosome"/>
</dbReference>
<dbReference type="InterPro" id="IPR006108">
    <property type="entry name" value="3HC_DH_C"/>
</dbReference>
<accession>A0A1W6L4K6</accession>
<evidence type="ECO:0000256" key="2">
    <source>
        <dbReference type="ARBA" id="ARBA00005005"/>
    </source>
</evidence>
<reference evidence="15 16" key="1">
    <citation type="submission" date="2016-04" db="EMBL/GenBank/DDBJ databases">
        <title>Complete genome sequence of natural rubber-degrading, novel Gram-negative bacterium, Rhizobacter gummiphilus strain NS21.</title>
        <authorList>
            <person name="Tabata M."/>
            <person name="Kasai D."/>
            <person name="Fukuda M."/>
        </authorList>
    </citation>
    <scope>NUCLEOTIDE SEQUENCE [LARGE SCALE GENOMIC DNA]</scope>
    <source>
        <strain evidence="15 16">NS21</strain>
    </source>
</reference>
<evidence type="ECO:0000256" key="10">
    <source>
        <dbReference type="ARBA" id="ARBA00023235"/>
    </source>
</evidence>
<protein>
    <submittedName>
        <fullName evidence="15">3-hydroxyacyl-CoA dehydrogenase</fullName>
    </submittedName>
</protein>
<evidence type="ECO:0000256" key="1">
    <source>
        <dbReference type="ARBA" id="ARBA00004275"/>
    </source>
</evidence>
<dbReference type="PANTHER" id="PTHR23309">
    <property type="entry name" value="3-HYDROXYACYL-COA DEHYROGENASE"/>
    <property type="match status" value="1"/>
</dbReference>
<dbReference type="SUPFAM" id="SSF52096">
    <property type="entry name" value="ClpP/crotonase"/>
    <property type="match status" value="1"/>
</dbReference>
<name>A0A1W6L4K6_9BURK</name>
<evidence type="ECO:0000256" key="14">
    <source>
        <dbReference type="RuleBase" id="RU003707"/>
    </source>
</evidence>
<evidence type="ECO:0000313" key="15">
    <source>
        <dbReference type="EMBL" id="ARN19259.1"/>
    </source>
</evidence>
<keyword evidence="12" id="KW-0511">Multifunctional enzyme</keyword>
<dbReference type="UniPathway" id="UPA00659"/>
<sequence length="699" mass="74116">MSNQPSTQYEVRGAVAVVTLTNPPVNGLGHALRVGIVEGLDRALADPKVSALVITGTDRAFSGGADVREFGTPKSGWEPNLGNVIKAIEGSSKPVVAAIAGVALGGGLELALGAHFRVAKADAQLGLPEVKLGLLPGAGGTQRLPRLVGLETALNMIVSGAPVPAAKFAGTPLLDAIIDGDLVDGAVKFAEKVVADKAPLKRVRDLKVKQPNAEAFLQFARNTVGAVSKNFPAPLKCVEAVAASVGGSFDQGLKTERDLFLGLMQTPESRALRHIFQAERAASKISDVPEDTPVREIKSVGIIGAGTMGGGIAMSFINAGIPVVLLEAKQEALDKGLATIRKNYESSLKKGKITQAKLDERLALITPTLSYDGFKNVDLAIEAVFESIEVKETVFKTLDEVMKPGAILASNTSALNLDQIAAFTKRPQDVIGLHFFSPANVMRLLEVVRGAKTGKDVLATSMQLAKKIKKIAVVSGVCDGFIGNRIVARYGAAANEALNAGASPQQIDKALEKFGLAMGIYRMGDLAGLDIGYAGRKRRKEANPDAYIPIVADRLAEAGRFGQKTGAGFYKYEAGKRDPIPDPAVDQMITDFRKERGITPRKVSDEEIVERAIFAMVNEGARILEEGIAQRASDIDIVYLNGYGFPAHRGGPMLYADQVGLPNVIRALKRFAAEPGSDAKFWTPAPLLVKLAEEGKSFN</sequence>
<dbReference type="RefSeq" id="WP_085749515.1">
    <property type="nucleotide sequence ID" value="NZ_BSPR01000002.1"/>
</dbReference>
<comment type="subcellular location">
    <subcellularLocation>
        <location evidence="1">Peroxisome</location>
    </subcellularLocation>
</comment>
<comment type="pathway">
    <text evidence="2">Lipid metabolism; fatty acid beta-oxidation.</text>
</comment>
<dbReference type="GO" id="GO:0004300">
    <property type="term" value="F:enoyl-CoA hydratase activity"/>
    <property type="evidence" value="ECO:0007669"/>
    <property type="project" value="UniProtKB-ARBA"/>
</dbReference>
<gene>
    <name evidence="15" type="ORF">A4W93_04655</name>
</gene>
<comment type="catalytic activity">
    <reaction evidence="13">
        <text>a (3S)-3-hydroxyacyl-CoA + NAD(+) = a 3-oxoacyl-CoA + NADH + H(+)</text>
        <dbReference type="Rhea" id="RHEA:22432"/>
        <dbReference type="ChEBI" id="CHEBI:15378"/>
        <dbReference type="ChEBI" id="CHEBI:57318"/>
        <dbReference type="ChEBI" id="CHEBI:57540"/>
        <dbReference type="ChEBI" id="CHEBI:57945"/>
        <dbReference type="ChEBI" id="CHEBI:90726"/>
        <dbReference type="EC" id="1.1.1.35"/>
    </reaction>
</comment>
<keyword evidence="9" id="KW-0576">Peroxisome</keyword>
<dbReference type="CDD" id="cd06558">
    <property type="entry name" value="crotonase-like"/>
    <property type="match status" value="1"/>
</dbReference>
<dbReference type="InterPro" id="IPR006176">
    <property type="entry name" value="3-OHacyl-CoA_DH_NAD-bd"/>
</dbReference>
<dbReference type="InterPro" id="IPR001753">
    <property type="entry name" value="Enoyl-CoA_hydra/iso"/>
</dbReference>
<dbReference type="KEGG" id="rgu:A4W93_04655"/>
<dbReference type="InterPro" id="IPR018376">
    <property type="entry name" value="Enoyl-CoA_hyd/isom_CS"/>
</dbReference>
<dbReference type="AlphaFoldDB" id="A0A1W6L4K6"/>
<evidence type="ECO:0000313" key="16">
    <source>
        <dbReference type="Proteomes" id="UP000193427"/>
    </source>
</evidence>
<organism evidence="15 16">
    <name type="scientific">Piscinibacter gummiphilus</name>
    <dbReference type="NCBI Taxonomy" id="946333"/>
    <lineage>
        <taxon>Bacteria</taxon>
        <taxon>Pseudomonadati</taxon>
        <taxon>Pseudomonadota</taxon>
        <taxon>Betaproteobacteria</taxon>
        <taxon>Burkholderiales</taxon>
        <taxon>Sphaerotilaceae</taxon>
        <taxon>Piscinibacter</taxon>
    </lineage>
</organism>
<evidence type="ECO:0000256" key="6">
    <source>
        <dbReference type="ARBA" id="ARBA00023002"/>
    </source>
</evidence>
<keyword evidence="16" id="KW-1185">Reference proteome</keyword>
<dbReference type="Pfam" id="PF00725">
    <property type="entry name" value="3HCDH"/>
    <property type="match status" value="2"/>
</dbReference>
<dbReference type="InterPro" id="IPR036291">
    <property type="entry name" value="NAD(P)-bd_dom_sf"/>
</dbReference>
<comment type="similarity">
    <text evidence="14">Belongs to the enoyl-CoA hydratase/isomerase family.</text>
</comment>
<dbReference type="FunFam" id="3.40.50.720:FF:000009">
    <property type="entry name" value="Fatty oxidation complex, alpha subunit"/>
    <property type="match status" value="1"/>
</dbReference>
<dbReference type="STRING" id="946333.A4W93_04655"/>
<evidence type="ECO:0000256" key="7">
    <source>
        <dbReference type="ARBA" id="ARBA00023027"/>
    </source>
</evidence>
<dbReference type="InterPro" id="IPR008927">
    <property type="entry name" value="6-PGluconate_DH-like_C_sf"/>
</dbReference>
<evidence type="ECO:0000256" key="8">
    <source>
        <dbReference type="ARBA" id="ARBA00023098"/>
    </source>
</evidence>
<keyword evidence="8" id="KW-0443">Lipid metabolism</keyword>
<dbReference type="GO" id="GO:0016853">
    <property type="term" value="F:isomerase activity"/>
    <property type="evidence" value="ECO:0007669"/>
    <property type="project" value="UniProtKB-KW"/>
</dbReference>
<dbReference type="Pfam" id="PF00378">
    <property type="entry name" value="ECH_1"/>
    <property type="match status" value="1"/>
</dbReference>
<dbReference type="GO" id="GO:0003857">
    <property type="term" value="F:(3S)-3-hydroxyacyl-CoA dehydrogenase (NAD+) activity"/>
    <property type="evidence" value="ECO:0007669"/>
    <property type="project" value="UniProtKB-EC"/>
</dbReference>
<dbReference type="Pfam" id="PF02737">
    <property type="entry name" value="3HCDH_N"/>
    <property type="match status" value="1"/>
</dbReference>
<dbReference type="Gene3D" id="1.10.1040.50">
    <property type="match status" value="1"/>
</dbReference>
<keyword evidence="5" id="KW-0442">Lipid degradation</keyword>
<dbReference type="InterPro" id="IPR029045">
    <property type="entry name" value="ClpP/crotonase-like_dom_sf"/>
</dbReference>
<dbReference type="GO" id="GO:0006635">
    <property type="term" value="P:fatty acid beta-oxidation"/>
    <property type="evidence" value="ECO:0007669"/>
    <property type="project" value="UniProtKB-UniPathway"/>
</dbReference>
<evidence type="ECO:0000256" key="5">
    <source>
        <dbReference type="ARBA" id="ARBA00022963"/>
    </source>
</evidence>
<keyword evidence="11" id="KW-0456">Lyase</keyword>
<dbReference type="OrthoDB" id="5287258at2"/>
<dbReference type="EMBL" id="CP015118">
    <property type="protein sequence ID" value="ARN19259.1"/>
    <property type="molecule type" value="Genomic_DNA"/>
</dbReference>
<keyword evidence="4" id="KW-0276">Fatty acid metabolism</keyword>
<dbReference type="SUPFAM" id="SSF51735">
    <property type="entry name" value="NAD(P)-binding Rossmann-fold domains"/>
    <property type="match status" value="1"/>
</dbReference>
<evidence type="ECO:0000256" key="12">
    <source>
        <dbReference type="ARBA" id="ARBA00023268"/>
    </source>
</evidence>
<dbReference type="PANTHER" id="PTHR23309:SF51">
    <property type="entry name" value="3-HYDROXYACYL-COA DEHYDROGENASE-RELATED"/>
    <property type="match status" value="1"/>
</dbReference>
<keyword evidence="10" id="KW-0413">Isomerase</keyword>
<dbReference type="GO" id="GO:0070403">
    <property type="term" value="F:NAD+ binding"/>
    <property type="evidence" value="ECO:0007669"/>
    <property type="project" value="InterPro"/>
</dbReference>
<keyword evidence="7" id="KW-0520">NAD</keyword>
<evidence type="ECO:0000256" key="3">
    <source>
        <dbReference type="ARBA" id="ARBA00008750"/>
    </source>
</evidence>
<evidence type="ECO:0000256" key="4">
    <source>
        <dbReference type="ARBA" id="ARBA00022832"/>
    </source>
</evidence>